<name>I0V5C4_9PSEU</name>
<sequence length="39" mass="4429">MLPKNMPRADRIKKNPELDRCVAGLLNPSHRIRGPSFAE</sequence>
<gene>
    <name evidence="1" type="ORF">SacxiDRAFT_3118</name>
</gene>
<organism evidence="1 2">
    <name type="scientific">Saccharomonospora xinjiangensis XJ-54</name>
    <dbReference type="NCBI Taxonomy" id="882086"/>
    <lineage>
        <taxon>Bacteria</taxon>
        <taxon>Bacillati</taxon>
        <taxon>Actinomycetota</taxon>
        <taxon>Actinomycetes</taxon>
        <taxon>Pseudonocardiales</taxon>
        <taxon>Pseudonocardiaceae</taxon>
        <taxon>Saccharomonospora</taxon>
    </lineage>
</organism>
<dbReference type="HOGENOM" id="CLU_3316511_0_0_11"/>
<evidence type="ECO:0000313" key="1">
    <source>
        <dbReference type="EMBL" id="EID55327.1"/>
    </source>
</evidence>
<dbReference type="STRING" id="882086.SacxiDRAFT_3118"/>
<keyword evidence="2" id="KW-1185">Reference proteome</keyword>
<accession>I0V5C4</accession>
<dbReference type="AlphaFoldDB" id="I0V5C4"/>
<dbReference type="Proteomes" id="UP000004691">
    <property type="component" value="Unassembled WGS sequence"/>
</dbReference>
<reference evidence="1 2" key="1">
    <citation type="submission" date="2012-01" db="EMBL/GenBank/DDBJ databases">
        <title>Improved High-Quality Draft sequence of Saccharomonospora xinjiangensis XJ-54.</title>
        <authorList>
            <consortium name="US DOE Joint Genome Institute"/>
            <person name="Lucas S."/>
            <person name="Han J."/>
            <person name="Lapidus A."/>
            <person name="Cheng J.-F."/>
            <person name="Goodwin L."/>
            <person name="Pitluck S."/>
            <person name="Peters L."/>
            <person name="Mikhailova N."/>
            <person name="Teshima H."/>
            <person name="Detter J.C."/>
            <person name="Han C."/>
            <person name="Tapia R."/>
            <person name="Land M."/>
            <person name="Hauser L."/>
            <person name="Kyrpides N."/>
            <person name="Ivanova N."/>
            <person name="Pagani I."/>
            <person name="Brambilla E.-M."/>
            <person name="Klenk H.-P."/>
            <person name="Woyke T."/>
        </authorList>
    </citation>
    <scope>NUCLEOTIDE SEQUENCE [LARGE SCALE GENOMIC DNA]</scope>
    <source>
        <strain evidence="1 2">XJ-54</strain>
    </source>
</reference>
<evidence type="ECO:0000313" key="2">
    <source>
        <dbReference type="Proteomes" id="UP000004691"/>
    </source>
</evidence>
<protein>
    <submittedName>
        <fullName evidence="1">Uncharacterized protein</fullName>
    </submittedName>
</protein>
<proteinExistence type="predicted"/>
<dbReference type="EMBL" id="JH636049">
    <property type="protein sequence ID" value="EID55327.1"/>
    <property type="molecule type" value="Genomic_DNA"/>
</dbReference>